<name>A0A0M0K970_9EUKA</name>
<sequence length="208" mass="22910">MYVHPTRVGPAGRNLMNEGTVVFAEGRADFGAIGLRAIVHPTPGDYSFLLTHGVQMDKFMQALRCSPTSSNRVCYSGGYGVATYPHRTETTFFTDPIASDLSFNVNNAQHMTEATNRIGYVLLYNDNTRPGWSYADDDGSFLIKHKTKNMILVPEAGGQHNVPITQGTRLVWIACPTDCASDFSRDEYLTYGFLFENQAGQVCLPPGV</sequence>
<protein>
    <submittedName>
        <fullName evidence="1">Uncharacterized protein</fullName>
    </submittedName>
</protein>
<reference evidence="2" key="1">
    <citation type="journal article" date="2015" name="PLoS Genet.">
        <title>Genome Sequence and Transcriptome Analyses of Chrysochromulina tobin: Metabolic Tools for Enhanced Algal Fitness in the Prominent Order Prymnesiales (Haptophyceae).</title>
        <authorList>
            <person name="Hovde B.T."/>
            <person name="Deodato C.R."/>
            <person name="Hunsperger H.M."/>
            <person name="Ryken S.A."/>
            <person name="Yost W."/>
            <person name="Jha R.K."/>
            <person name="Patterson J."/>
            <person name="Monnat R.J. Jr."/>
            <person name="Barlow S.B."/>
            <person name="Starkenburg S.R."/>
            <person name="Cattolico R.A."/>
        </authorList>
    </citation>
    <scope>NUCLEOTIDE SEQUENCE</scope>
    <source>
        <strain evidence="2">CCMP291</strain>
    </source>
</reference>
<evidence type="ECO:0000313" key="2">
    <source>
        <dbReference type="Proteomes" id="UP000037460"/>
    </source>
</evidence>
<proteinExistence type="predicted"/>
<dbReference type="EMBL" id="JWZX01000896">
    <property type="protein sequence ID" value="KOO35370.1"/>
    <property type="molecule type" value="Genomic_DNA"/>
</dbReference>
<comment type="caution">
    <text evidence="1">The sequence shown here is derived from an EMBL/GenBank/DDBJ whole genome shotgun (WGS) entry which is preliminary data.</text>
</comment>
<dbReference type="AlphaFoldDB" id="A0A0M0K970"/>
<evidence type="ECO:0000313" key="1">
    <source>
        <dbReference type="EMBL" id="KOO35370.1"/>
    </source>
</evidence>
<dbReference type="Proteomes" id="UP000037460">
    <property type="component" value="Unassembled WGS sequence"/>
</dbReference>
<accession>A0A0M0K970</accession>
<organism evidence="1 2">
    <name type="scientific">Chrysochromulina tobinii</name>
    <dbReference type="NCBI Taxonomy" id="1460289"/>
    <lineage>
        <taxon>Eukaryota</taxon>
        <taxon>Haptista</taxon>
        <taxon>Haptophyta</taxon>
        <taxon>Prymnesiophyceae</taxon>
        <taxon>Prymnesiales</taxon>
        <taxon>Chrysochromulinaceae</taxon>
        <taxon>Chrysochromulina</taxon>
    </lineage>
</organism>
<keyword evidence="2" id="KW-1185">Reference proteome</keyword>
<gene>
    <name evidence="1" type="ORF">Ctob_015130</name>
</gene>